<comment type="subcellular location">
    <subcellularLocation>
        <location evidence="1 14">Cytoplasm</location>
    </subcellularLocation>
</comment>
<keyword evidence="11 14" id="KW-0067">ATP-binding</keyword>
<dbReference type="GO" id="GO:0004765">
    <property type="term" value="F:shikimate kinase activity"/>
    <property type="evidence" value="ECO:0007669"/>
    <property type="project" value="UniProtKB-UniRule"/>
</dbReference>
<evidence type="ECO:0000313" key="16">
    <source>
        <dbReference type="EMBL" id="HIQ32086.1"/>
    </source>
</evidence>
<keyword evidence="7 14" id="KW-0028">Amino-acid biosynthesis</keyword>
<evidence type="ECO:0000256" key="13">
    <source>
        <dbReference type="ARBA" id="ARBA00048567"/>
    </source>
</evidence>
<dbReference type="EC" id="2.7.1.71" evidence="4 14"/>
<reference evidence="16" key="1">
    <citation type="journal article" date="2020" name="ISME J.">
        <title>Gammaproteobacteria mediating utilization of methyl-, sulfur- and petroleum organic compounds in deep ocean hydrothermal plumes.</title>
        <authorList>
            <person name="Zhou Z."/>
            <person name="Liu Y."/>
            <person name="Pan J."/>
            <person name="Cron B.R."/>
            <person name="Toner B.M."/>
            <person name="Anantharaman K."/>
            <person name="Breier J.A."/>
            <person name="Dick G.J."/>
            <person name="Li M."/>
        </authorList>
    </citation>
    <scope>NUCLEOTIDE SEQUENCE</scope>
    <source>
        <strain evidence="16">SZUA-1534</strain>
    </source>
</reference>
<accession>A0A832ZXT8</accession>
<dbReference type="GO" id="GO:0005524">
    <property type="term" value="F:ATP binding"/>
    <property type="evidence" value="ECO:0007669"/>
    <property type="project" value="UniProtKB-UniRule"/>
</dbReference>
<keyword evidence="12 14" id="KW-0057">Aromatic amino acid biosynthesis</keyword>
<evidence type="ECO:0000256" key="7">
    <source>
        <dbReference type="ARBA" id="ARBA00022605"/>
    </source>
</evidence>
<dbReference type="SUPFAM" id="SSF55060">
    <property type="entry name" value="GHMP Kinase, C-terminal domain"/>
    <property type="match status" value="1"/>
</dbReference>
<dbReference type="GO" id="GO:0009423">
    <property type="term" value="P:chorismate biosynthetic process"/>
    <property type="evidence" value="ECO:0007669"/>
    <property type="project" value="UniProtKB-UniRule"/>
</dbReference>
<evidence type="ECO:0000256" key="10">
    <source>
        <dbReference type="ARBA" id="ARBA00022777"/>
    </source>
</evidence>
<comment type="similarity">
    <text evidence="3 14">Belongs to the GHMP kinase family. Archaeal shikimate kinase subfamily.</text>
</comment>
<dbReference type="InterPro" id="IPR010189">
    <property type="entry name" value="SK_arc"/>
</dbReference>
<evidence type="ECO:0000256" key="1">
    <source>
        <dbReference type="ARBA" id="ARBA00004496"/>
    </source>
</evidence>
<evidence type="ECO:0000256" key="4">
    <source>
        <dbReference type="ARBA" id="ARBA00012154"/>
    </source>
</evidence>
<evidence type="ECO:0000256" key="11">
    <source>
        <dbReference type="ARBA" id="ARBA00022840"/>
    </source>
</evidence>
<dbReference type="EMBL" id="DQVW01000015">
    <property type="protein sequence ID" value="HIQ32086.1"/>
    <property type="molecule type" value="Genomic_DNA"/>
</dbReference>
<dbReference type="InterPro" id="IPR036554">
    <property type="entry name" value="GHMP_kinase_C_sf"/>
</dbReference>
<dbReference type="Proteomes" id="UP000623215">
    <property type="component" value="Unassembled WGS sequence"/>
</dbReference>
<keyword evidence="6 14" id="KW-0963">Cytoplasm</keyword>
<dbReference type="GO" id="GO:0005737">
    <property type="term" value="C:cytoplasm"/>
    <property type="evidence" value="ECO:0007669"/>
    <property type="project" value="UniProtKB-SubCell"/>
</dbReference>
<comment type="pathway">
    <text evidence="2 14">Metabolic intermediate biosynthesis; chorismate biosynthesis; chorismate from D-erythrose 4-phosphate and phosphoenolpyruvate: step 5/7.</text>
</comment>
<evidence type="ECO:0000256" key="9">
    <source>
        <dbReference type="ARBA" id="ARBA00022741"/>
    </source>
</evidence>
<dbReference type="GO" id="GO:0009073">
    <property type="term" value="P:aromatic amino acid family biosynthetic process"/>
    <property type="evidence" value="ECO:0007669"/>
    <property type="project" value="UniProtKB-KW"/>
</dbReference>
<dbReference type="UniPathway" id="UPA00053">
    <property type="reaction ID" value="UER00088"/>
</dbReference>
<dbReference type="Gene3D" id="3.30.70.890">
    <property type="entry name" value="GHMP kinase, C-terminal domain"/>
    <property type="match status" value="1"/>
</dbReference>
<evidence type="ECO:0000256" key="14">
    <source>
        <dbReference type="HAMAP-Rule" id="MF_00370"/>
    </source>
</evidence>
<evidence type="ECO:0000256" key="5">
    <source>
        <dbReference type="ARBA" id="ARBA00013853"/>
    </source>
</evidence>
<evidence type="ECO:0000259" key="15">
    <source>
        <dbReference type="Pfam" id="PF00288"/>
    </source>
</evidence>
<dbReference type="InterPro" id="IPR014721">
    <property type="entry name" value="Ribsml_uS5_D2-typ_fold_subgr"/>
</dbReference>
<comment type="caution">
    <text evidence="16">The sequence shown here is derived from an EMBL/GenBank/DDBJ whole genome shotgun (WGS) entry which is preliminary data.</text>
</comment>
<dbReference type="NCBIfam" id="TIGR01920">
    <property type="entry name" value="Shik_kin_archae"/>
    <property type="match status" value="1"/>
</dbReference>
<feature type="domain" description="GHMP kinase N-terminal" evidence="15">
    <location>
        <begin position="63"/>
        <end position="147"/>
    </location>
</feature>
<evidence type="ECO:0000313" key="17">
    <source>
        <dbReference type="Proteomes" id="UP000623215"/>
    </source>
</evidence>
<dbReference type="PANTHER" id="PTHR20861">
    <property type="entry name" value="HOMOSERINE/4-DIPHOSPHOCYTIDYL-2-C-METHYL-D-ERYTHRITOL KINASE"/>
    <property type="match status" value="1"/>
</dbReference>
<keyword evidence="9 14" id="KW-0547">Nucleotide-binding</keyword>
<evidence type="ECO:0000256" key="8">
    <source>
        <dbReference type="ARBA" id="ARBA00022679"/>
    </source>
</evidence>
<evidence type="ECO:0000256" key="3">
    <source>
        <dbReference type="ARBA" id="ARBA00010202"/>
    </source>
</evidence>
<name>A0A832ZXT8_9EURY</name>
<keyword evidence="8 14" id="KW-0808">Transferase</keyword>
<feature type="binding site" evidence="14">
    <location>
        <begin position="86"/>
        <end position="96"/>
    </location>
    <ligand>
        <name>ATP</name>
        <dbReference type="ChEBI" id="CHEBI:30616"/>
    </ligand>
</feature>
<evidence type="ECO:0000256" key="12">
    <source>
        <dbReference type="ARBA" id="ARBA00023141"/>
    </source>
</evidence>
<dbReference type="HAMAP" id="MF_00370">
    <property type="entry name" value="Shik_kinase_arch"/>
    <property type="match status" value="1"/>
</dbReference>
<dbReference type="AlphaFoldDB" id="A0A832ZXT8"/>
<dbReference type="GO" id="GO:0008652">
    <property type="term" value="P:amino acid biosynthetic process"/>
    <property type="evidence" value="ECO:0007669"/>
    <property type="project" value="UniProtKB-KW"/>
</dbReference>
<keyword evidence="10 14" id="KW-0418">Kinase</keyword>
<organism evidence="16 17">
    <name type="scientific">Methanothermococcus okinawensis</name>
    <dbReference type="NCBI Taxonomy" id="155863"/>
    <lineage>
        <taxon>Archaea</taxon>
        <taxon>Methanobacteriati</taxon>
        <taxon>Methanobacteriota</taxon>
        <taxon>Methanomada group</taxon>
        <taxon>Methanococci</taxon>
        <taxon>Methanococcales</taxon>
        <taxon>Methanococcaceae</taxon>
        <taxon>Methanothermococcus</taxon>
    </lineage>
</organism>
<sequence length="282" mass="30581">MISSAVAPASGTIINGIATGKGSAYAINLKVKATVEFIEDGRGEVKGVVKDNPKIDTTLIELCVKKVLEYLDLDYSARVITETEIPIRSGLSSSSATSNAVVMAAFDALGEKVEDRVILEIGIKASFEAGVTVTGAYDDATASYYGGITITDNLERKIIKRDRFKEDMGVLILIPRLDKNVDVKRMKLIRDYVEVAFRECLLGNYYRALFLNGLLYASALGFPTNIPIEAVEKGALTAGLSGTGPSYTALCHWEDIERVKGALERYGRVITTELNNEGARIV</sequence>
<dbReference type="Gene3D" id="3.30.230.10">
    <property type="match status" value="1"/>
</dbReference>
<proteinExistence type="inferred from homology"/>
<evidence type="ECO:0000256" key="2">
    <source>
        <dbReference type="ARBA" id="ARBA00004842"/>
    </source>
</evidence>
<dbReference type="InterPro" id="IPR020568">
    <property type="entry name" value="Ribosomal_Su5_D2-typ_SF"/>
</dbReference>
<gene>
    <name evidence="14" type="primary">aroK</name>
    <name evidence="16" type="ORF">EYH55_01205</name>
</gene>
<comment type="catalytic activity">
    <reaction evidence="13 14">
        <text>shikimate + ATP = 3-phosphoshikimate + ADP + H(+)</text>
        <dbReference type="Rhea" id="RHEA:13121"/>
        <dbReference type="ChEBI" id="CHEBI:15378"/>
        <dbReference type="ChEBI" id="CHEBI:30616"/>
        <dbReference type="ChEBI" id="CHEBI:36208"/>
        <dbReference type="ChEBI" id="CHEBI:145989"/>
        <dbReference type="ChEBI" id="CHEBI:456216"/>
        <dbReference type="EC" id="2.7.1.71"/>
    </reaction>
</comment>
<dbReference type="InterPro" id="IPR006204">
    <property type="entry name" value="GHMP_kinase_N_dom"/>
</dbReference>
<dbReference type="PANTHER" id="PTHR20861:SF3">
    <property type="entry name" value="SHIKIMATE KINASE"/>
    <property type="match status" value="1"/>
</dbReference>
<dbReference type="Pfam" id="PF00288">
    <property type="entry name" value="GHMP_kinases_N"/>
    <property type="match status" value="1"/>
</dbReference>
<dbReference type="SUPFAM" id="SSF54211">
    <property type="entry name" value="Ribosomal protein S5 domain 2-like"/>
    <property type="match status" value="1"/>
</dbReference>
<protein>
    <recommendedName>
        <fullName evidence="5 14">Shikimate kinase</fullName>
        <shortName evidence="14">SK</shortName>
        <ecNumber evidence="4 14">2.7.1.71</ecNumber>
    </recommendedName>
</protein>
<evidence type="ECO:0000256" key="6">
    <source>
        <dbReference type="ARBA" id="ARBA00022490"/>
    </source>
</evidence>
<dbReference type="PIRSF" id="PIRSF005758">
    <property type="entry name" value="Shikimt_kin_arch"/>
    <property type="match status" value="1"/>
</dbReference>